<reference evidence="2" key="1">
    <citation type="journal article" date="2017" name="Genome Announc.">
        <title>Whole-Genome Sequence of Photobacterium damselae subsp. piscicida Strain 91-197, Isolated from Hybrid Striped Bass (Morone sp.) in the United States.</title>
        <authorList>
            <person name="Teru Y."/>
            <person name="Hikima J."/>
            <person name="Kono T."/>
            <person name="Sakai M."/>
            <person name="Takano T."/>
            <person name="Hawke J.P."/>
            <person name="Takeyama H."/>
            <person name="Aoki T."/>
        </authorList>
    </citation>
    <scope>NUCLEOTIDE SEQUENCE</scope>
    <source>
        <strain evidence="2">91-197</strain>
    </source>
</reference>
<organism evidence="3 5">
    <name type="scientific">Photobacterium damsela subsp. piscicida</name>
    <name type="common">Pasteurella piscicida</name>
    <dbReference type="NCBI Taxonomy" id="38294"/>
    <lineage>
        <taxon>Bacteria</taxon>
        <taxon>Pseudomonadati</taxon>
        <taxon>Pseudomonadota</taxon>
        <taxon>Gammaproteobacteria</taxon>
        <taxon>Vibrionales</taxon>
        <taxon>Vibrionaceae</taxon>
        <taxon>Photobacterium</taxon>
    </lineage>
</organism>
<reference evidence="3 5" key="3">
    <citation type="submission" date="2020-09" db="EMBL/GenBank/DDBJ databases">
        <title>Complete, closed and curated genome sequences of Photobacterium damselae subsp. piscicida isolates from Australia indicate localised evolution and additional plasmid-borne pathogenicity mechanisms.</title>
        <authorList>
            <person name="Baseggio L."/>
            <person name="Silayeva O."/>
            <person name="Buller N."/>
            <person name="Landos M."/>
            <person name="Engelstaedter J."/>
            <person name="Barnes A.C."/>
        </authorList>
    </citation>
    <scope>NUCLEOTIDE SEQUENCE [LARGE SCALE GENOMIC DNA]</scope>
    <source>
        <strain evidence="3 5">AS-16-0540-1</strain>
    </source>
</reference>
<keyword evidence="1" id="KW-0812">Transmembrane</keyword>
<proteinExistence type="predicted"/>
<evidence type="ECO:0000313" key="5">
    <source>
        <dbReference type="Proteomes" id="UP000516656"/>
    </source>
</evidence>
<evidence type="ECO:0000313" key="2">
    <source>
        <dbReference type="EMBL" id="BAX52020.1"/>
    </source>
</evidence>
<evidence type="ECO:0000313" key="4">
    <source>
        <dbReference type="Proteomes" id="UP000218676"/>
    </source>
</evidence>
<name>A0A1V1V9A3_PHODP</name>
<reference evidence="4" key="2">
    <citation type="submission" date="2017-05" db="EMBL/GenBank/DDBJ databases">
        <title>Whole genome sequence of fish pathogenic bacteria, Photobacterium damselae subsp. piscicida, strain 91-197, isolated from hybrid striped bass (Morone sp.) in USA.</title>
        <authorList>
            <person name="Teru Y."/>
            <person name="Hikima J."/>
            <person name="Kono T."/>
            <person name="Sakai M."/>
            <person name="Takano T."/>
            <person name="Hawke J.P."/>
            <person name="Takeyama H."/>
            <person name="Aoki T."/>
        </authorList>
    </citation>
    <scope>NUCLEOTIDE SEQUENCE [LARGE SCALE GENOMIC DNA]</scope>
    <source>
        <strain evidence="4">91-197</strain>
    </source>
</reference>
<dbReference type="NCBIfam" id="TIGR03510">
    <property type="entry name" value="XapX"/>
    <property type="match status" value="1"/>
</dbReference>
<protein>
    <submittedName>
        <fullName evidence="3">DUF1427 family protein</fullName>
    </submittedName>
</protein>
<gene>
    <name evidence="3" type="ORF">IC627_12450</name>
    <name evidence="2" type="ORF">PDPUS_1_00645</name>
</gene>
<dbReference type="AlphaFoldDB" id="A0A1V1V9A3"/>
<evidence type="ECO:0000256" key="1">
    <source>
        <dbReference type="SAM" id="Phobius"/>
    </source>
</evidence>
<dbReference type="RefSeq" id="WP_086957594.1">
    <property type="nucleotide sequence ID" value="NZ_AP018045.1"/>
</dbReference>
<dbReference type="EMBL" id="CP061854">
    <property type="protein sequence ID" value="QOD56054.1"/>
    <property type="molecule type" value="Genomic_DNA"/>
</dbReference>
<dbReference type="EMBL" id="AP018045">
    <property type="protein sequence ID" value="BAX52020.1"/>
    <property type="molecule type" value="Genomic_DNA"/>
</dbReference>
<dbReference type="InterPro" id="IPR020017">
    <property type="entry name" value="XapX_domain"/>
</dbReference>
<keyword evidence="1" id="KW-1133">Transmembrane helix</keyword>
<evidence type="ECO:0000313" key="3">
    <source>
        <dbReference type="EMBL" id="QOD56054.1"/>
    </source>
</evidence>
<accession>A0A1V1V9A3</accession>
<dbReference type="Proteomes" id="UP000218676">
    <property type="component" value="Chromosome 1"/>
</dbReference>
<keyword evidence="1" id="KW-0472">Membrane</keyword>
<feature type="transmembrane region" description="Helical" evidence="1">
    <location>
        <begin position="32"/>
        <end position="50"/>
    </location>
</feature>
<dbReference type="Proteomes" id="UP000516656">
    <property type="component" value="Chromosome 1"/>
</dbReference>
<sequence length="56" mass="5950">MYEVMVATVAGFAVGIFFSALKLPIPALPVLSGVKGIVGVYLGGICWGWIAERFFS</sequence>